<evidence type="ECO:0000313" key="2">
    <source>
        <dbReference type="Proteomes" id="UP001138793"/>
    </source>
</evidence>
<sequence length="38" mass="4580">MVKFLTVFEYFKIDVLFIYLLKNLVKFQSVYSKAKADE</sequence>
<accession>A0A9X1CAF1</accession>
<evidence type="ECO:0000313" key="1">
    <source>
        <dbReference type="EMBL" id="MBP2075806.1"/>
    </source>
</evidence>
<protein>
    <submittedName>
        <fullName evidence="1">Uncharacterized protein</fullName>
    </submittedName>
</protein>
<name>A0A9X1CAF1_9BACI</name>
<comment type="caution">
    <text evidence="1">The sequence shown here is derived from an EMBL/GenBank/DDBJ whole genome shotgun (WGS) entry which is preliminary data.</text>
</comment>
<proteinExistence type="predicted"/>
<gene>
    <name evidence="1" type="ORF">J2Z64_000017</name>
</gene>
<dbReference type="AlphaFoldDB" id="A0A9X1CAF1"/>
<keyword evidence="2" id="KW-1185">Reference proteome</keyword>
<dbReference type="Proteomes" id="UP001138793">
    <property type="component" value="Unassembled WGS sequence"/>
</dbReference>
<dbReference type="EMBL" id="JAGGMB010000001">
    <property type="protein sequence ID" value="MBP2075806.1"/>
    <property type="molecule type" value="Genomic_DNA"/>
</dbReference>
<reference evidence="1" key="1">
    <citation type="submission" date="2021-03" db="EMBL/GenBank/DDBJ databases">
        <title>Genomic Encyclopedia of Type Strains, Phase IV (KMG-IV): sequencing the most valuable type-strain genomes for metagenomic binning, comparative biology and taxonomic classification.</title>
        <authorList>
            <person name="Goeker M."/>
        </authorList>
    </citation>
    <scope>NUCLEOTIDE SEQUENCE</scope>
    <source>
        <strain evidence="1">DSM 107338</strain>
    </source>
</reference>
<organism evidence="1 2">
    <name type="scientific">Oceanobacillus polygoni</name>
    <dbReference type="NCBI Taxonomy" id="1235259"/>
    <lineage>
        <taxon>Bacteria</taxon>
        <taxon>Bacillati</taxon>
        <taxon>Bacillota</taxon>
        <taxon>Bacilli</taxon>
        <taxon>Bacillales</taxon>
        <taxon>Bacillaceae</taxon>
        <taxon>Oceanobacillus</taxon>
    </lineage>
</organism>